<proteinExistence type="predicted"/>
<dbReference type="EMBL" id="CP002535">
    <property type="protein sequence ID" value="AEE94478.1"/>
    <property type="molecule type" value="Genomic_DNA"/>
</dbReference>
<evidence type="ECO:0000313" key="1">
    <source>
        <dbReference type="EMBL" id="AEE94478.1"/>
    </source>
</evidence>
<reference evidence="1 2" key="1">
    <citation type="journal article" date="2011" name="Extremophiles">
        <title>Genomic analysis of Acidianus hospitalis W1 a host for studying crenarchaeal virus and plasmid life cycles.</title>
        <authorList>
            <person name="You X.Y."/>
            <person name="Liu C."/>
            <person name="Wang S.Y."/>
            <person name="Jiang C.Y."/>
            <person name="Shah S.A."/>
            <person name="Prangishvili D."/>
            <person name="She Q."/>
            <person name="Liu S.J."/>
            <person name="Garrett R.A."/>
        </authorList>
    </citation>
    <scope>NUCLEOTIDE SEQUENCE [LARGE SCALE GENOMIC DNA]</scope>
    <source>
        <strain evidence="1 2">W1</strain>
    </source>
</reference>
<sequence length="248" mass="29255">MSYTNKFRKLEELPKNSYIEIHSKTLPKFRKDLIYLYHGIPSHYGMDFSRISWYYVPHIAYEIEFSESERIFDYCSFGFWSPFKRFDQIRKLKGSKKLVMSFNYLISDDKFIKDQCKKRLSYPLNIICNTPLVSSKNLKGLIKLKCAMLRLFNVKVIIKDYIPYEELVRELSECKAFVFFQETDAPSSGSMRLAAAFGVPVYAKDNLRAKDSQVIRYKRLNEINQLPKDKINIDDGLDYIISLIQYTS</sequence>
<dbReference type="KEGG" id="aho:Ahos_1597"/>
<evidence type="ECO:0000313" key="2">
    <source>
        <dbReference type="Proteomes" id="UP000008458"/>
    </source>
</evidence>
<accession>F4B5Y0</accession>
<dbReference type="HOGENOM" id="CLU_1118186_0_0_2"/>
<dbReference type="STRING" id="933801.Ahos_1597"/>
<protein>
    <submittedName>
        <fullName evidence="1">Uncharacterized protein</fullName>
    </submittedName>
</protein>
<keyword evidence="2" id="KW-1185">Reference proteome</keyword>
<name>F4B5Y0_ACIHW</name>
<organism evidence="1 2">
    <name type="scientific">Acidianus hospitalis (strain W1)</name>
    <dbReference type="NCBI Taxonomy" id="933801"/>
    <lineage>
        <taxon>Archaea</taxon>
        <taxon>Thermoproteota</taxon>
        <taxon>Thermoprotei</taxon>
        <taxon>Sulfolobales</taxon>
        <taxon>Sulfolobaceae</taxon>
        <taxon>Acidianus</taxon>
    </lineage>
</organism>
<dbReference type="Proteomes" id="UP000008458">
    <property type="component" value="Chromosome"/>
</dbReference>
<reference key="2">
    <citation type="journal article" date="2011" name="Extremophiles">
        <title>Genomic analyses of Acidianus hospitalis W1 a host for studying crenarchaeal virus and plasmid life cycles.</title>
        <authorList>
            <person name="You X.Y."/>
            <person name="Liu C."/>
            <person name="Wang S.Y."/>
            <person name="Jiang C.Y."/>
            <person name="Shah S.A."/>
            <person name="Prangishvili D."/>
            <person name="Liu S.J."/>
            <person name="Garrett R.A."/>
        </authorList>
    </citation>
    <scope>NUCLEOTIDE SEQUENCE</scope>
    <source>
        <strain>W1</strain>
    </source>
</reference>
<gene>
    <name evidence="1" type="ordered locus">Ahos_1597</name>
</gene>
<dbReference type="AlphaFoldDB" id="F4B5Y0"/>